<dbReference type="RefSeq" id="WP_369220583.1">
    <property type="nucleotide sequence ID" value="NZ_CP163441.1"/>
</dbReference>
<protein>
    <recommendedName>
        <fullName evidence="3">Ribbon-helix-helix protein CopG domain-containing protein</fullName>
    </recommendedName>
</protein>
<proteinExistence type="predicted"/>
<feature type="region of interest" description="Disordered" evidence="1">
    <location>
        <begin position="44"/>
        <end position="65"/>
    </location>
</feature>
<gene>
    <name evidence="2" type="ORF">AB5J52_00120</name>
</gene>
<accession>A0AB39QET6</accession>
<dbReference type="EMBL" id="CP163441">
    <property type="protein sequence ID" value="XDQ40822.1"/>
    <property type="molecule type" value="Genomic_DNA"/>
</dbReference>
<evidence type="ECO:0008006" key="3">
    <source>
        <dbReference type="Google" id="ProtNLM"/>
    </source>
</evidence>
<dbReference type="AlphaFoldDB" id="A0AB39QET6"/>
<organism evidence="2">
    <name type="scientific">Streptomyces sp. R39</name>
    <dbReference type="NCBI Taxonomy" id="3238631"/>
    <lineage>
        <taxon>Bacteria</taxon>
        <taxon>Bacillati</taxon>
        <taxon>Actinomycetota</taxon>
        <taxon>Actinomycetes</taxon>
        <taxon>Kitasatosporales</taxon>
        <taxon>Streptomycetaceae</taxon>
        <taxon>Streptomyces</taxon>
    </lineage>
</organism>
<sequence>MNAKPSRMLRLDVECGMHSETVLHWLYGTVVSYEPGTGRFGFSLHRRPPGHLRARPPDRLAHRRPAAAQRRAWLDDLTDDELEELQQQARAAGTRRSSLRAALAAYTRAGGEPDG</sequence>
<evidence type="ECO:0000256" key="1">
    <source>
        <dbReference type="SAM" id="MobiDB-lite"/>
    </source>
</evidence>
<reference evidence="2" key="1">
    <citation type="submission" date="2024-07" db="EMBL/GenBank/DDBJ databases">
        <authorList>
            <person name="Yu S.T."/>
        </authorList>
    </citation>
    <scope>NUCLEOTIDE SEQUENCE</scope>
    <source>
        <strain evidence="2">R39</strain>
    </source>
</reference>
<feature type="compositionally biased region" description="Basic residues" evidence="1">
    <location>
        <begin position="44"/>
        <end position="54"/>
    </location>
</feature>
<name>A0AB39QET6_9ACTN</name>
<evidence type="ECO:0000313" key="2">
    <source>
        <dbReference type="EMBL" id="XDQ40822.1"/>
    </source>
</evidence>